<dbReference type="AlphaFoldDB" id="A0A9W9TGH7"/>
<feature type="non-terminal residue" evidence="1">
    <location>
        <position position="1"/>
    </location>
</feature>
<dbReference type="Proteomes" id="UP001147733">
    <property type="component" value="Unassembled WGS sequence"/>
</dbReference>
<reference evidence="1" key="2">
    <citation type="journal article" date="2023" name="IMA Fungus">
        <title>Comparative genomic study of the Penicillium genus elucidates a diverse pangenome and 15 lateral gene transfer events.</title>
        <authorList>
            <person name="Petersen C."/>
            <person name="Sorensen T."/>
            <person name="Nielsen M.R."/>
            <person name="Sondergaard T.E."/>
            <person name="Sorensen J.L."/>
            <person name="Fitzpatrick D.A."/>
            <person name="Frisvad J.C."/>
            <person name="Nielsen K.L."/>
        </authorList>
    </citation>
    <scope>NUCLEOTIDE SEQUENCE</scope>
    <source>
        <strain evidence="1">IBT 23319</strain>
    </source>
</reference>
<dbReference type="GeneID" id="81388875"/>
<accession>A0A9W9TGH7</accession>
<keyword evidence="2" id="KW-1185">Reference proteome</keyword>
<evidence type="ECO:0000313" key="2">
    <source>
        <dbReference type="Proteomes" id="UP001147733"/>
    </source>
</evidence>
<dbReference type="OrthoDB" id="4354814at2759"/>
<name>A0A9W9TGH7_PENCI</name>
<gene>
    <name evidence="1" type="ORF">N7469_010803</name>
</gene>
<sequence>EYNYIDKFDFLDNYQCAQLKIFQQSVIIQNSFAASGLVPIDAEGPPKSIKNYTRSDHQRSLHSTPQKMRINARNAIGQLDRYSANRFASRSTYGRFPCAGGIAYSGKSTGEEGSA</sequence>
<dbReference type="EMBL" id="JAPQKT010000009">
    <property type="protein sequence ID" value="KAJ5221916.1"/>
    <property type="molecule type" value="Genomic_DNA"/>
</dbReference>
<evidence type="ECO:0000313" key="1">
    <source>
        <dbReference type="EMBL" id="KAJ5221916.1"/>
    </source>
</evidence>
<dbReference type="RefSeq" id="XP_056496839.1">
    <property type="nucleotide sequence ID" value="XM_056649708.1"/>
</dbReference>
<reference evidence="1" key="1">
    <citation type="submission" date="2022-11" db="EMBL/GenBank/DDBJ databases">
        <authorList>
            <person name="Petersen C."/>
        </authorList>
    </citation>
    <scope>NUCLEOTIDE SEQUENCE</scope>
    <source>
        <strain evidence="1">IBT 23319</strain>
    </source>
</reference>
<comment type="caution">
    <text evidence="1">The sequence shown here is derived from an EMBL/GenBank/DDBJ whole genome shotgun (WGS) entry which is preliminary data.</text>
</comment>
<organism evidence="1 2">
    <name type="scientific">Penicillium citrinum</name>
    <dbReference type="NCBI Taxonomy" id="5077"/>
    <lineage>
        <taxon>Eukaryota</taxon>
        <taxon>Fungi</taxon>
        <taxon>Dikarya</taxon>
        <taxon>Ascomycota</taxon>
        <taxon>Pezizomycotina</taxon>
        <taxon>Eurotiomycetes</taxon>
        <taxon>Eurotiomycetidae</taxon>
        <taxon>Eurotiales</taxon>
        <taxon>Aspergillaceae</taxon>
        <taxon>Penicillium</taxon>
    </lineage>
</organism>
<protein>
    <submittedName>
        <fullName evidence="1">Uncharacterized protein</fullName>
    </submittedName>
</protein>
<proteinExistence type="predicted"/>